<reference evidence="1" key="1">
    <citation type="submission" date="2021-02" db="EMBL/GenBank/DDBJ databases">
        <authorList>
            <person name="Nowell W R."/>
        </authorList>
    </citation>
    <scope>NUCLEOTIDE SEQUENCE</scope>
    <source>
        <strain evidence="1">Ploen Becks lab</strain>
    </source>
</reference>
<evidence type="ECO:0000313" key="1">
    <source>
        <dbReference type="EMBL" id="CAF1034647.1"/>
    </source>
</evidence>
<organism evidence="1 2">
    <name type="scientific">Brachionus calyciflorus</name>
    <dbReference type="NCBI Taxonomy" id="104777"/>
    <lineage>
        <taxon>Eukaryota</taxon>
        <taxon>Metazoa</taxon>
        <taxon>Spiralia</taxon>
        <taxon>Gnathifera</taxon>
        <taxon>Rotifera</taxon>
        <taxon>Eurotatoria</taxon>
        <taxon>Monogononta</taxon>
        <taxon>Pseudotrocha</taxon>
        <taxon>Ploima</taxon>
        <taxon>Brachionidae</taxon>
        <taxon>Brachionus</taxon>
    </lineage>
</organism>
<protein>
    <submittedName>
        <fullName evidence="1">Uncharacterized protein</fullName>
    </submittedName>
</protein>
<proteinExistence type="predicted"/>
<accession>A0A814JEV8</accession>
<comment type="caution">
    <text evidence="1">The sequence shown here is derived from an EMBL/GenBank/DDBJ whole genome shotgun (WGS) entry which is preliminary data.</text>
</comment>
<dbReference type="EMBL" id="CAJNOC010004828">
    <property type="protein sequence ID" value="CAF1034647.1"/>
    <property type="molecule type" value="Genomic_DNA"/>
</dbReference>
<gene>
    <name evidence="1" type="ORF">OXX778_LOCUS18045</name>
</gene>
<keyword evidence="2" id="KW-1185">Reference proteome</keyword>
<evidence type="ECO:0000313" key="2">
    <source>
        <dbReference type="Proteomes" id="UP000663879"/>
    </source>
</evidence>
<dbReference type="AlphaFoldDB" id="A0A814JEV8"/>
<sequence>MYSPNCSMSAVYKWEDLDSSLPNANIPCFYRSEQPQYKDFISSRIVTQIIKFNYQIIDYKELKKDFVAVYCTQGEADLLNNVNIRFNYVYGRDLFTTRDQLISLQEFYEFYTLLKRILPLKFTSNYYLTNYHKPNCQIINLSQFKQNQSSSSNNIFIISNSNPILITNQLTVVSSNNLNVKNDNVSPKCISVYPEQKEVVSVKKEEINLDTIKMEKNYNDDDIIWIEDSKQDDKNVDMEIQKEAPKRKRARCFSETCLIVESFRINYKKELKKKFNDNKLEKMDRFFMNKSLLSLNDEKVVAKEILKENNCKYLLNPNRTMEQIERFRKFFDFVFIKKHKEEIKIEDIKENLKTIDTDRLNFIKEKALKKDQVQKTIKFVDELPENRAVLSKKLKQNDSKVLNKFKNNLSRFRPYNR</sequence>
<name>A0A814JEV8_9BILA</name>
<dbReference type="OrthoDB" id="6497308at2759"/>
<dbReference type="Proteomes" id="UP000663879">
    <property type="component" value="Unassembled WGS sequence"/>
</dbReference>